<feature type="region of interest" description="Disordered" evidence="1">
    <location>
        <begin position="1"/>
        <end position="24"/>
    </location>
</feature>
<organism evidence="2 3">
    <name type="scientific">Balaenoptera acutorostrata</name>
    <name type="common">Common minke whale</name>
    <name type="synonym">Balaena rostrata</name>
    <dbReference type="NCBI Taxonomy" id="9767"/>
    <lineage>
        <taxon>Eukaryota</taxon>
        <taxon>Metazoa</taxon>
        <taxon>Chordata</taxon>
        <taxon>Craniata</taxon>
        <taxon>Vertebrata</taxon>
        <taxon>Euteleostomi</taxon>
        <taxon>Mammalia</taxon>
        <taxon>Eutheria</taxon>
        <taxon>Laurasiatheria</taxon>
        <taxon>Artiodactyla</taxon>
        <taxon>Whippomorpha</taxon>
        <taxon>Cetacea</taxon>
        <taxon>Mysticeti</taxon>
        <taxon>Balaenopteridae</taxon>
        <taxon>Balaenoptera</taxon>
    </lineage>
</organism>
<evidence type="ECO:0000256" key="1">
    <source>
        <dbReference type="SAM" id="MobiDB-lite"/>
    </source>
</evidence>
<keyword evidence="2" id="KW-1185">Reference proteome</keyword>
<accession>A0ABM3TSS0</accession>
<evidence type="ECO:0000313" key="2">
    <source>
        <dbReference type="Proteomes" id="UP001652580"/>
    </source>
</evidence>
<gene>
    <name evidence="3" type="primary">LOC130708502</name>
</gene>
<sequence>MGDLDAACGGLPPPGTSDRSSKRETLLPDAAARVACRSRAQKRCARHCDSRWRQRAVCREAAPGTVVCSCEQLSCTGLQGENANPSPADETAYKADPYKAAPPACVLAGRAGTRQRELATLPSSIKESSFPLLRNQTPARCIGASTTWQEDACCGPTRKALETTISLRTHHSFLWRKIFRSQDQLDIQCVHHYFPVTALGTLKGQRHLLQLKKRKLRNTVMQEIWQQTYRSSNWPKLNNLSNKIENDSIGL</sequence>
<name>A0ABM3TSS0_BALAC</name>
<dbReference type="Proteomes" id="UP001652580">
    <property type="component" value="Chromosome 6"/>
</dbReference>
<reference evidence="3" key="1">
    <citation type="submission" date="2025-08" db="UniProtKB">
        <authorList>
            <consortium name="RefSeq"/>
        </authorList>
    </citation>
    <scope>IDENTIFICATION</scope>
</reference>
<proteinExistence type="predicted"/>
<evidence type="ECO:0000313" key="3">
    <source>
        <dbReference type="RefSeq" id="XP_057405149.1"/>
    </source>
</evidence>
<dbReference type="RefSeq" id="XP_057405149.1">
    <property type="nucleotide sequence ID" value="XM_057549166.1"/>
</dbReference>
<dbReference type="GeneID" id="130708502"/>
<protein>
    <submittedName>
        <fullName evidence="3">Uncharacterized protein LOC130708502</fullName>
    </submittedName>
</protein>